<evidence type="ECO:0000313" key="3">
    <source>
        <dbReference type="EMBL" id="MBB1259338.1"/>
    </source>
</evidence>
<keyword evidence="2" id="KW-0472">Membrane</keyword>
<organism evidence="4 5">
    <name type="scientific">Streptomyces alkaliterrae</name>
    <dbReference type="NCBI Taxonomy" id="2213162"/>
    <lineage>
        <taxon>Bacteria</taxon>
        <taxon>Bacillati</taxon>
        <taxon>Actinomycetota</taxon>
        <taxon>Actinomycetes</taxon>
        <taxon>Kitasatosporales</taxon>
        <taxon>Streptomycetaceae</taxon>
        <taxon>Streptomyces</taxon>
    </lineage>
</organism>
<feature type="compositionally biased region" description="Basic and acidic residues" evidence="1">
    <location>
        <begin position="138"/>
        <end position="147"/>
    </location>
</feature>
<dbReference type="Proteomes" id="UP000320857">
    <property type="component" value="Unassembled WGS sequence"/>
</dbReference>
<accession>A0A5P0YT42</accession>
<feature type="region of interest" description="Disordered" evidence="1">
    <location>
        <begin position="120"/>
        <end position="165"/>
    </location>
</feature>
<keyword evidence="2" id="KW-1133">Transmembrane helix</keyword>
<dbReference type="Proteomes" id="UP000517765">
    <property type="component" value="Unassembled WGS sequence"/>
</dbReference>
<reference evidence="6" key="2">
    <citation type="submission" date="2020-05" db="EMBL/GenBank/DDBJ databases">
        <title>Classification of alakaliphilic streptomycetes isolated from an alkaline soil next to Lonar Crater, India and a proposal for the recognition of Streptomyces alkaliterrae sp. nov.</title>
        <authorList>
            <person name="Golinska P."/>
        </authorList>
    </citation>
    <scope>NUCLEOTIDE SEQUENCE [LARGE SCALE GENOMIC DNA]</scope>
    <source>
        <strain evidence="6">OF8</strain>
    </source>
</reference>
<evidence type="ECO:0000313" key="4">
    <source>
        <dbReference type="EMBL" id="MQS03448.1"/>
    </source>
</evidence>
<feature type="transmembrane region" description="Helical" evidence="2">
    <location>
        <begin position="35"/>
        <end position="60"/>
    </location>
</feature>
<sequence>MGWTVLYIAFGCVAVWLLGEVLLQYKARLRWRLLAFFGFLGVVLGVLTQLIAVILLGAVAFGTGQLFVTLSFRSGFSTGWSLGGKPGTSRRRKAEGGDPVAPPPADADPVLEVSQLEETASYLPQPMPDDTGQYGVYDRAEPEDTRTPAETYATPAAGAGWSSEAPGGYDTGTYDTGSHGSGTYDTGSYDTTAYDTGSYPTTGWPGQGLPGAPPDPTSQDQHSPAFGYGTADQYLGHPGTYGDNGQGGYGDNASTQSYGGQDYQTQGYDPQSYNPQPYDSQGYDTQPYGAPGYDTQGYDAHGHPSQGYDAQGTQAYGDQSYTGYGDQSYAGYQTPEPGYQETPPGGVWVPQQRATEEPPQPPADGQPGYYDPQQRY</sequence>
<dbReference type="OrthoDB" id="4301348at2"/>
<comment type="caution">
    <text evidence="4">The sequence shown here is derived from an EMBL/GenBank/DDBJ whole genome shotgun (WGS) entry which is preliminary data.</text>
</comment>
<reference evidence="3" key="3">
    <citation type="journal article" name="Syst. Appl. Microbiol.">
        <title>Streptomyces alkaliterrae sp. nov., isolated from an alkaline soil, and emended descriptions of Streptomyces alkaliphilus, Streptomyces calidiresistens and Streptomyces durbertensis.</title>
        <authorList>
            <person name="Swiecimska M."/>
            <person name="Golinska P."/>
            <person name="Nouioui I."/>
            <person name="Wypij M."/>
            <person name="Rai M."/>
            <person name="Sangal V."/>
            <person name="Goodfellow M."/>
        </authorList>
    </citation>
    <scope>NUCLEOTIDE SEQUENCE</scope>
    <source>
        <strain evidence="3">OF8</strain>
    </source>
</reference>
<evidence type="ECO:0000256" key="1">
    <source>
        <dbReference type="SAM" id="MobiDB-lite"/>
    </source>
</evidence>
<feature type="compositionally biased region" description="Polar residues" evidence="1">
    <location>
        <begin position="311"/>
        <end position="322"/>
    </location>
</feature>
<protein>
    <submittedName>
        <fullName evidence="4">Uncharacterized protein</fullName>
    </submittedName>
</protein>
<evidence type="ECO:0000313" key="5">
    <source>
        <dbReference type="Proteomes" id="UP000320857"/>
    </source>
</evidence>
<name>A0A5P0YT42_9ACTN</name>
<keyword evidence="5" id="KW-1185">Reference proteome</keyword>
<feature type="compositionally biased region" description="Polar residues" evidence="1">
    <location>
        <begin position="253"/>
        <end position="284"/>
    </location>
</feature>
<keyword evidence="2" id="KW-0812">Transmembrane</keyword>
<feature type="transmembrane region" description="Helical" evidence="2">
    <location>
        <begin position="6"/>
        <end position="23"/>
    </location>
</feature>
<dbReference type="RefSeq" id="WP_143649023.1">
    <property type="nucleotide sequence ID" value="NZ_JABJXA010000050.1"/>
</dbReference>
<dbReference type="EMBL" id="JABJXA010000050">
    <property type="protein sequence ID" value="MBB1259338.1"/>
    <property type="molecule type" value="Genomic_DNA"/>
</dbReference>
<dbReference type="EMBL" id="VJYK02000170">
    <property type="protein sequence ID" value="MQS03448.1"/>
    <property type="molecule type" value="Genomic_DNA"/>
</dbReference>
<reference evidence="4 5" key="1">
    <citation type="submission" date="2019-10" db="EMBL/GenBank/DDBJ databases">
        <title>Streptomyces sp. nov., a novel actinobacterium isolated from alkaline environment.</title>
        <authorList>
            <person name="Golinska P."/>
        </authorList>
    </citation>
    <scope>NUCLEOTIDE SEQUENCE [LARGE SCALE GENOMIC DNA]</scope>
    <source>
        <strain evidence="4 5">OF1</strain>
    </source>
</reference>
<evidence type="ECO:0000313" key="6">
    <source>
        <dbReference type="Proteomes" id="UP000517765"/>
    </source>
</evidence>
<dbReference type="AlphaFoldDB" id="A0A5P0YT42"/>
<proteinExistence type="predicted"/>
<feature type="region of interest" description="Disordered" evidence="1">
    <location>
        <begin position="83"/>
        <end position="108"/>
    </location>
</feature>
<feature type="region of interest" description="Disordered" evidence="1">
    <location>
        <begin position="197"/>
        <end position="376"/>
    </location>
</feature>
<gene>
    <name evidence="4" type="ORF">FNX44_016535</name>
    <name evidence="3" type="ORF">H3147_10865</name>
</gene>
<evidence type="ECO:0000256" key="2">
    <source>
        <dbReference type="SAM" id="Phobius"/>
    </source>
</evidence>